<dbReference type="Proteomes" id="UP000174965">
    <property type="component" value="Segment"/>
</dbReference>
<organism evidence="1 2">
    <name type="scientific">macacine betaherpesvirus 8</name>
    <dbReference type="NCBI Taxonomy" id="2560567"/>
    <lineage>
        <taxon>Viruses</taxon>
        <taxon>Duplodnaviria</taxon>
        <taxon>Heunggongvirae</taxon>
        <taxon>Peploviricota</taxon>
        <taxon>Herviviricetes</taxon>
        <taxon>Herpesvirales</taxon>
        <taxon>Orthoherpesviridae</taxon>
        <taxon>Betaherpesvirinae</taxon>
        <taxon>Cytomegalovirus</taxon>
        <taxon>Cytomegalovirus macacinebeta8</taxon>
    </lineage>
</organism>
<sequence>MLLCRMTPLAVDLTWAACTVHFNHALLKLVRCSPCVPRQTVVCNVHSIVRYSLKSVGHVTGKVIGIYDTCHNNRVAETYDFHIDGRFQNSAKHDAVQSVSESRVNQRCESVLKLLQIHRTGFLGWYAGHIYTYFDVRVSRSRS</sequence>
<name>G8H0T3_9BETA</name>
<protein>
    <submittedName>
        <fullName evidence="1">Uncharacterized protein</fullName>
    </submittedName>
</protein>
<gene>
    <name evidence="1" type="ORF">cy192</name>
</gene>
<proteinExistence type="predicted"/>
<dbReference type="EMBL" id="JN227533">
    <property type="protein sequence ID" value="AEQ32281.1"/>
    <property type="molecule type" value="Genomic_DNA"/>
</dbReference>
<keyword evidence="2" id="KW-1185">Reference proteome</keyword>
<evidence type="ECO:0000313" key="1">
    <source>
        <dbReference type="EMBL" id="AEQ32281.1"/>
    </source>
</evidence>
<accession>G8H0T3</accession>
<evidence type="ECO:0000313" key="2">
    <source>
        <dbReference type="Proteomes" id="UP000174965"/>
    </source>
</evidence>
<reference evidence="1 2" key="1">
    <citation type="journal article" date="2011" name="J. Virol.">
        <title>Genomic sequencing and characterization of cynomolgus macaque cytomegalovirus.</title>
        <authorList>
            <person name="Marsh A.K."/>
            <person name="Willer D.O."/>
            <person name="Ambagala A.P."/>
            <person name="Dzamba M."/>
            <person name="Chan J.K."/>
            <person name="Pilon R."/>
            <person name="Fournier J."/>
            <person name="Sandstrom P."/>
            <person name="Brudno M."/>
            <person name="Macdonald K.S."/>
        </authorList>
    </citation>
    <scope>NUCLEOTIDE SEQUENCE [LARGE SCALE GENOMIC DNA]</scope>
    <source>
        <strain evidence="1 2">Ottawa</strain>
    </source>
</reference>